<organism evidence="22 23">
    <name type="scientific">Bradyrhizobium manausense</name>
    <dbReference type="NCBI Taxonomy" id="989370"/>
    <lineage>
        <taxon>Bacteria</taxon>
        <taxon>Pseudomonadati</taxon>
        <taxon>Pseudomonadota</taxon>
        <taxon>Alphaproteobacteria</taxon>
        <taxon>Hyphomicrobiales</taxon>
        <taxon>Nitrobacteraceae</taxon>
        <taxon>Bradyrhizobium</taxon>
    </lineage>
</organism>
<dbReference type="Pfam" id="PF00027">
    <property type="entry name" value="cNMP_binding"/>
    <property type="match status" value="1"/>
</dbReference>
<proteinExistence type="inferred from homology"/>
<evidence type="ECO:0000256" key="9">
    <source>
        <dbReference type="ARBA" id="ARBA00022826"/>
    </source>
</evidence>
<evidence type="ECO:0000256" key="19">
    <source>
        <dbReference type="ARBA" id="ARBA00060926"/>
    </source>
</evidence>
<keyword evidence="13" id="KW-0406">Ion transport</keyword>
<evidence type="ECO:0000256" key="11">
    <source>
        <dbReference type="ARBA" id="ARBA00022958"/>
    </source>
</evidence>
<feature type="domain" description="Cyclic nucleotide-binding" evidence="21">
    <location>
        <begin position="272"/>
        <end position="369"/>
    </location>
</feature>
<keyword evidence="3" id="KW-0813">Transport</keyword>
<keyword evidence="10" id="KW-0851">Voltage-gated channel</keyword>
<dbReference type="RefSeq" id="WP_057747341.1">
    <property type="nucleotide sequence ID" value="NZ_LJYG01000054.1"/>
</dbReference>
<dbReference type="InterPro" id="IPR005821">
    <property type="entry name" value="Ion_trans_dom"/>
</dbReference>
<comment type="similarity">
    <text evidence="19">Belongs to the potassium channel family.</text>
</comment>
<gene>
    <name evidence="22" type="ORF">AOQ71_14420</name>
</gene>
<feature type="transmembrane region" description="Helical" evidence="20">
    <location>
        <begin position="230"/>
        <end position="252"/>
    </location>
</feature>
<keyword evidence="23" id="KW-1185">Reference proteome</keyword>
<dbReference type="STRING" id="989370.AOQ71_14420"/>
<keyword evidence="5" id="KW-0633">Potassium transport</keyword>
<dbReference type="PROSITE" id="PS00888">
    <property type="entry name" value="CNMP_BINDING_1"/>
    <property type="match status" value="1"/>
</dbReference>
<comment type="subcellular location">
    <subcellularLocation>
        <location evidence="1">Cell membrane</location>
        <topology evidence="1">Multi-pass membrane protein</topology>
    </subcellularLocation>
</comment>
<keyword evidence="6" id="KW-0116">cAMP-binding</keyword>
<evidence type="ECO:0000256" key="12">
    <source>
        <dbReference type="ARBA" id="ARBA00022989"/>
    </source>
</evidence>
<dbReference type="Pfam" id="PF00520">
    <property type="entry name" value="Ion_trans"/>
    <property type="match status" value="1"/>
</dbReference>
<dbReference type="InterPro" id="IPR027359">
    <property type="entry name" value="Volt_channel_dom_sf"/>
</dbReference>
<dbReference type="Proteomes" id="UP000051936">
    <property type="component" value="Unassembled WGS sequence"/>
</dbReference>
<protein>
    <submittedName>
        <fullName evidence="22">Cyclic nucleotide-binding protein</fullName>
    </submittedName>
</protein>
<evidence type="ECO:0000256" key="5">
    <source>
        <dbReference type="ARBA" id="ARBA00022538"/>
    </source>
</evidence>
<dbReference type="SUPFAM" id="SSF81324">
    <property type="entry name" value="Voltage-gated potassium channels"/>
    <property type="match status" value="1"/>
</dbReference>
<dbReference type="InterPro" id="IPR018490">
    <property type="entry name" value="cNMP-bd_dom_sf"/>
</dbReference>
<keyword evidence="8" id="KW-0547">Nucleotide-binding</keyword>
<dbReference type="PANTHER" id="PTHR11537">
    <property type="entry name" value="VOLTAGE-GATED POTASSIUM CHANNEL"/>
    <property type="match status" value="1"/>
</dbReference>
<evidence type="ECO:0000313" key="22">
    <source>
        <dbReference type="EMBL" id="KRQ13524.1"/>
    </source>
</evidence>
<dbReference type="CDD" id="cd00038">
    <property type="entry name" value="CAP_ED"/>
    <property type="match status" value="1"/>
</dbReference>
<keyword evidence="11" id="KW-0630">Potassium</keyword>
<dbReference type="Gene3D" id="1.20.120.350">
    <property type="entry name" value="Voltage-gated potassium channels. Chain C"/>
    <property type="match status" value="1"/>
</dbReference>
<dbReference type="AlphaFoldDB" id="A0A0R3E0Q4"/>
<evidence type="ECO:0000256" key="17">
    <source>
        <dbReference type="ARBA" id="ARBA00023303"/>
    </source>
</evidence>
<evidence type="ECO:0000256" key="13">
    <source>
        <dbReference type="ARBA" id="ARBA00023065"/>
    </source>
</evidence>
<dbReference type="PANTHER" id="PTHR11537:SF254">
    <property type="entry name" value="POTASSIUM VOLTAGE-GATED CHANNEL PROTEIN SHAB"/>
    <property type="match status" value="1"/>
</dbReference>
<evidence type="ECO:0000256" key="10">
    <source>
        <dbReference type="ARBA" id="ARBA00022882"/>
    </source>
</evidence>
<evidence type="ECO:0000256" key="1">
    <source>
        <dbReference type="ARBA" id="ARBA00004651"/>
    </source>
</evidence>
<dbReference type="InterPro" id="IPR000595">
    <property type="entry name" value="cNMP-bd_dom"/>
</dbReference>
<dbReference type="InterPro" id="IPR028325">
    <property type="entry name" value="VG_K_chnl"/>
</dbReference>
<evidence type="ECO:0000256" key="20">
    <source>
        <dbReference type="SAM" id="Phobius"/>
    </source>
</evidence>
<evidence type="ECO:0000256" key="8">
    <source>
        <dbReference type="ARBA" id="ARBA00022741"/>
    </source>
</evidence>
<evidence type="ECO:0000256" key="2">
    <source>
        <dbReference type="ARBA" id="ARBA00011881"/>
    </source>
</evidence>
<evidence type="ECO:0000256" key="16">
    <source>
        <dbReference type="ARBA" id="ARBA00023286"/>
    </source>
</evidence>
<evidence type="ECO:0000256" key="18">
    <source>
        <dbReference type="ARBA" id="ARBA00058429"/>
    </source>
</evidence>
<dbReference type="OrthoDB" id="9799090at2"/>
<keyword evidence="16" id="KW-1071">Ligand-gated ion channel</keyword>
<dbReference type="GO" id="GO:0030552">
    <property type="term" value="F:cAMP binding"/>
    <property type="evidence" value="ECO:0007669"/>
    <property type="project" value="UniProtKB-KW"/>
</dbReference>
<dbReference type="PRINTS" id="PR00169">
    <property type="entry name" value="KCHANNEL"/>
</dbReference>
<dbReference type="Gene3D" id="2.60.120.10">
    <property type="entry name" value="Jelly Rolls"/>
    <property type="match status" value="1"/>
</dbReference>
<keyword evidence="15" id="KW-0114">cAMP</keyword>
<reference evidence="22 23" key="1">
    <citation type="submission" date="2015-09" db="EMBL/GenBank/DDBJ databases">
        <title>Draft Genome Sequence of Bradyrhizobium manausense Strain BR 3351T, a Novel Symbiotic Nitrogen-Fixing Alphaproteobacterium Isolated from Brazilian Amazon Rain Forest.</title>
        <authorList>
            <person name="De Araujo J.L."/>
            <person name="Zilli J.E."/>
        </authorList>
    </citation>
    <scope>NUCLEOTIDE SEQUENCE [LARGE SCALE GENOMIC DNA]</scope>
    <source>
        <strain evidence="22 23">BR3351</strain>
    </source>
</reference>
<dbReference type="SUPFAM" id="SSF51206">
    <property type="entry name" value="cAMP-binding domain-like"/>
    <property type="match status" value="1"/>
</dbReference>
<dbReference type="InterPro" id="IPR014710">
    <property type="entry name" value="RmlC-like_jellyroll"/>
</dbReference>
<sequence>MRLVPRGRGLRDPNLRDRLYELLEHDPLAYSVGSRFIQLVISVIVLDVVAMILASVPELDARYGTLFSAIKILAVIVFALEYAARLWTVAGHTPRKGSALSDRLGYAFSALGIIDLMAFLPAAIVLVMGRHATLAALGVLPFFKLIRYSPAMRSLLAAVHAERRALIGCVVILIGVVLTFASLLYAIERDVQPTKLGTIPDAMWWAIVTLGTVGYGDVVPVTALGKFISVFAIISGFAMIALPVAIISTAFAEEVKRRDFVVTWGMLARVPLFSHLSAAEIADIMRLLRARTIEQGEILVRRGDPASSMYFITAGEVEITLPNQHVRLADGTFFGEIALLHKTKRSGTVTATRKTRLLVLDAQHFHALIERMPTLAAHVHTTAKARLEETGDLAATELAQAEREGTDR</sequence>
<dbReference type="Gene3D" id="1.10.287.70">
    <property type="match status" value="1"/>
</dbReference>
<keyword evidence="9" id="KW-0631">Potassium channel</keyword>
<evidence type="ECO:0000259" key="21">
    <source>
        <dbReference type="PROSITE" id="PS50042"/>
    </source>
</evidence>
<comment type="caution">
    <text evidence="22">The sequence shown here is derived from an EMBL/GenBank/DDBJ whole genome shotgun (WGS) entry which is preliminary data.</text>
</comment>
<feature type="transmembrane region" description="Helical" evidence="20">
    <location>
        <begin position="202"/>
        <end position="223"/>
    </location>
</feature>
<keyword evidence="7 20" id="KW-0812">Transmembrane</keyword>
<dbReference type="InterPro" id="IPR018488">
    <property type="entry name" value="cNMP-bd_CS"/>
</dbReference>
<keyword evidence="17" id="KW-0407">Ion channel</keyword>
<name>A0A0R3E0Q4_9BRAD</name>
<evidence type="ECO:0000256" key="3">
    <source>
        <dbReference type="ARBA" id="ARBA00022448"/>
    </source>
</evidence>
<keyword evidence="14 20" id="KW-0472">Membrane</keyword>
<accession>A0A0R3E0Q4</accession>
<dbReference type="SMART" id="SM00100">
    <property type="entry name" value="cNMP"/>
    <property type="match status" value="1"/>
</dbReference>
<evidence type="ECO:0000256" key="4">
    <source>
        <dbReference type="ARBA" id="ARBA00022475"/>
    </source>
</evidence>
<dbReference type="EMBL" id="LJYG01000054">
    <property type="protein sequence ID" value="KRQ13524.1"/>
    <property type="molecule type" value="Genomic_DNA"/>
</dbReference>
<dbReference type="GO" id="GO:0001508">
    <property type="term" value="P:action potential"/>
    <property type="evidence" value="ECO:0007669"/>
    <property type="project" value="TreeGrafter"/>
</dbReference>
<dbReference type="PROSITE" id="PS50042">
    <property type="entry name" value="CNMP_BINDING_3"/>
    <property type="match status" value="1"/>
</dbReference>
<dbReference type="GO" id="GO:0008076">
    <property type="term" value="C:voltage-gated potassium channel complex"/>
    <property type="evidence" value="ECO:0007669"/>
    <property type="project" value="InterPro"/>
</dbReference>
<feature type="transmembrane region" description="Helical" evidence="20">
    <location>
        <begin position="36"/>
        <end position="57"/>
    </location>
</feature>
<keyword evidence="4" id="KW-1003">Cell membrane</keyword>
<feature type="transmembrane region" description="Helical" evidence="20">
    <location>
        <begin position="63"/>
        <end position="83"/>
    </location>
</feature>
<evidence type="ECO:0000256" key="6">
    <source>
        <dbReference type="ARBA" id="ARBA00022566"/>
    </source>
</evidence>
<evidence type="ECO:0000256" key="14">
    <source>
        <dbReference type="ARBA" id="ARBA00023136"/>
    </source>
</evidence>
<feature type="transmembrane region" description="Helical" evidence="20">
    <location>
        <begin position="166"/>
        <end position="187"/>
    </location>
</feature>
<evidence type="ECO:0000256" key="15">
    <source>
        <dbReference type="ARBA" id="ARBA00023149"/>
    </source>
</evidence>
<dbReference type="FunFam" id="1.10.287.70:FF:000181">
    <property type="entry name" value="Cyclic nucleotide-gated potassium channel mll3241"/>
    <property type="match status" value="1"/>
</dbReference>
<comment type="function">
    <text evidence="18">Cyclic nucleotide-regulated potassium channel activated by cAMP.</text>
</comment>
<comment type="subunit">
    <text evidence="2">Homotetramer.</text>
</comment>
<evidence type="ECO:0000313" key="23">
    <source>
        <dbReference type="Proteomes" id="UP000051936"/>
    </source>
</evidence>
<keyword evidence="12 20" id="KW-1133">Transmembrane helix</keyword>
<dbReference type="GO" id="GO:0005249">
    <property type="term" value="F:voltage-gated potassium channel activity"/>
    <property type="evidence" value="ECO:0007669"/>
    <property type="project" value="InterPro"/>
</dbReference>
<feature type="transmembrane region" description="Helical" evidence="20">
    <location>
        <begin position="104"/>
        <end position="124"/>
    </location>
</feature>
<evidence type="ECO:0000256" key="7">
    <source>
        <dbReference type="ARBA" id="ARBA00022692"/>
    </source>
</evidence>